<dbReference type="SUPFAM" id="SSF52091">
    <property type="entry name" value="SpoIIaa-like"/>
    <property type="match status" value="1"/>
</dbReference>
<dbReference type="Gene3D" id="3.30.750.24">
    <property type="entry name" value="STAS domain"/>
    <property type="match status" value="1"/>
</dbReference>
<dbReference type="Pfam" id="PF01740">
    <property type="entry name" value="STAS"/>
    <property type="match status" value="1"/>
</dbReference>
<accession>A0ABT5BFJ0</accession>
<evidence type="ECO:0000313" key="4">
    <source>
        <dbReference type="Proteomes" id="UP001217838"/>
    </source>
</evidence>
<evidence type="ECO:0000259" key="2">
    <source>
        <dbReference type="PROSITE" id="PS50801"/>
    </source>
</evidence>
<keyword evidence="4" id="KW-1185">Reference proteome</keyword>
<proteinExistence type="predicted"/>
<protein>
    <submittedName>
        <fullName evidence="3">STAS domain-containing protein</fullName>
    </submittedName>
</protein>
<dbReference type="SUPFAM" id="SSF55781">
    <property type="entry name" value="GAF domain-like"/>
    <property type="match status" value="1"/>
</dbReference>
<dbReference type="PANTHER" id="PTHR33745:SF1">
    <property type="entry name" value="RSBT ANTAGONIST PROTEIN RSBS"/>
    <property type="match status" value="1"/>
</dbReference>
<dbReference type="InterPro" id="IPR002645">
    <property type="entry name" value="STAS_dom"/>
</dbReference>
<feature type="domain" description="STAS" evidence="2">
    <location>
        <begin position="219"/>
        <end position="329"/>
    </location>
</feature>
<sequence>MLSSADELLRETVAHLEQTLHRERESRREAEGLLAGVGAAATARSLTDAESALLTALAPVFGYEAGAVLSADTAGYRATATTTAALAEVELAVGKLLQRVEQGEVVAVFDVARVPDLQGLARVPEVCAALMLPLRTSRGVTILLGVHARAAAFSPRLVALARHFQRMVVPVLESLVTREREHLGNVAAARAAALEQSNAVLQQRVEEIERQRAQILRLSAPVLQVWRDVLTVPITGALEEQQIAHVCEKLLEAICNTRARVAILDMTGLESIEVTAAERLHGVFHAVRLLGVHCFVSGVQPGVADALVSHGAVPRVATFATVADALAAAIRTCGQSPASRSR</sequence>
<organism evidence="3 4">
    <name type="scientific">Nannocystis radixulma</name>
    <dbReference type="NCBI Taxonomy" id="2995305"/>
    <lineage>
        <taxon>Bacteria</taxon>
        <taxon>Pseudomonadati</taxon>
        <taxon>Myxococcota</taxon>
        <taxon>Polyangia</taxon>
        <taxon>Nannocystales</taxon>
        <taxon>Nannocystaceae</taxon>
        <taxon>Nannocystis</taxon>
    </lineage>
</organism>
<dbReference type="InterPro" id="IPR036513">
    <property type="entry name" value="STAS_dom_sf"/>
</dbReference>
<feature type="coiled-coil region" evidence="1">
    <location>
        <begin position="191"/>
        <end position="218"/>
    </location>
</feature>
<dbReference type="PROSITE" id="PS50801">
    <property type="entry name" value="STAS"/>
    <property type="match status" value="1"/>
</dbReference>
<name>A0ABT5BFJ0_9BACT</name>
<comment type="caution">
    <text evidence="3">The sequence shown here is derived from an EMBL/GenBank/DDBJ whole genome shotgun (WGS) entry which is preliminary data.</text>
</comment>
<evidence type="ECO:0000313" key="3">
    <source>
        <dbReference type="EMBL" id="MDC0672915.1"/>
    </source>
</evidence>
<gene>
    <name evidence="3" type="ORF">POL58_34500</name>
</gene>
<keyword evidence="1" id="KW-0175">Coiled coil</keyword>
<reference evidence="3 4" key="1">
    <citation type="submission" date="2022-11" db="EMBL/GenBank/DDBJ databases">
        <title>Minimal conservation of predation-associated metabolite biosynthetic gene clusters underscores biosynthetic potential of Myxococcota including descriptions for ten novel species: Archangium lansinium sp. nov., Myxococcus landrumus sp. nov., Nannocystis bai.</title>
        <authorList>
            <person name="Ahearne A."/>
            <person name="Stevens C."/>
            <person name="Dowd S."/>
        </authorList>
    </citation>
    <scope>NUCLEOTIDE SEQUENCE [LARGE SCALE GENOMIC DNA]</scope>
    <source>
        <strain evidence="3 4">NCELM</strain>
    </source>
</reference>
<dbReference type="Proteomes" id="UP001217838">
    <property type="component" value="Unassembled WGS sequence"/>
</dbReference>
<dbReference type="EMBL" id="JAQNDN010000020">
    <property type="protein sequence ID" value="MDC0672915.1"/>
    <property type="molecule type" value="Genomic_DNA"/>
</dbReference>
<dbReference type="PANTHER" id="PTHR33745">
    <property type="entry name" value="RSBT ANTAGONIST PROTEIN RSBS-RELATED"/>
    <property type="match status" value="1"/>
</dbReference>
<evidence type="ECO:0000256" key="1">
    <source>
        <dbReference type="SAM" id="Coils"/>
    </source>
</evidence>
<dbReference type="InterPro" id="IPR051932">
    <property type="entry name" value="Bact_StressResp_Reg"/>
</dbReference>
<dbReference type="CDD" id="cd07041">
    <property type="entry name" value="STAS_RsbR_RsbS_like"/>
    <property type="match status" value="1"/>
</dbReference>
<dbReference type="RefSeq" id="WP_272005380.1">
    <property type="nucleotide sequence ID" value="NZ_JAQNDN010000020.1"/>
</dbReference>